<sequence>MSVHRILGGLYLSSIEPINNEVNLKSEFGITHILSVLPGPVNSSYISQYIWKQIQVTDEETTNLIPYFPETYQFIDSALFKDPNEKKHQGSVLVHCAQGVSRSVAVIVEYLMQKYNLSLEQALHAVKRRVPEAEPNPGFMEQLKLYKEMNFKVDQTNPDYQAFLKQNSLKMDPSGDNLREAVMAKIGNTPESKSTTNQDYRCRRCRQVLANDSHMEDHETPGSDSRQSQFIKTAPHSRRIISAEKASNNCSHYFLREPVPWMKEELEKSEIEGKFLCPKCSSKVGGYSWRGTRCSCGKWMTPAIHLQESKVDYIKK</sequence>
<dbReference type="Gene3D" id="3.90.190.10">
    <property type="entry name" value="Protein tyrosine phosphatase superfamily"/>
    <property type="match status" value="1"/>
</dbReference>
<evidence type="ECO:0000256" key="1">
    <source>
        <dbReference type="ARBA" id="ARBA00008601"/>
    </source>
</evidence>
<dbReference type="CDD" id="cd14518">
    <property type="entry name" value="DSP_fungal_YVH1"/>
    <property type="match status" value="1"/>
</dbReference>
<dbReference type="GO" id="GO:0008138">
    <property type="term" value="F:protein tyrosine/serine/threonine phosphatase activity"/>
    <property type="evidence" value="ECO:0007669"/>
    <property type="project" value="InterPro"/>
</dbReference>
<dbReference type="GO" id="GO:0004725">
    <property type="term" value="F:protein tyrosine phosphatase activity"/>
    <property type="evidence" value="ECO:0007669"/>
    <property type="project" value="UniProtKB-EC"/>
</dbReference>
<evidence type="ECO:0000256" key="3">
    <source>
        <dbReference type="ARBA" id="ARBA00022801"/>
    </source>
</evidence>
<dbReference type="OMA" id="FAWQGMQ"/>
<dbReference type="InterPro" id="IPR000387">
    <property type="entry name" value="Tyr_Pase_dom"/>
</dbReference>
<dbReference type="Proteomes" id="UP000011777">
    <property type="component" value="Unassembled WGS sequence"/>
</dbReference>
<proteinExistence type="inferred from homology"/>
<evidence type="ECO:0000256" key="4">
    <source>
        <dbReference type="ARBA" id="ARBA00022912"/>
    </source>
</evidence>
<dbReference type="PIRSF" id="PIRSF000941">
    <property type="entry name" value="DUSP12"/>
    <property type="match status" value="1"/>
</dbReference>
<evidence type="ECO:0000256" key="2">
    <source>
        <dbReference type="ARBA" id="ARBA00013064"/>
    </source>
</evidence>
<dbReference type="SMART" id="SM00195">
    <property type="entry name" value="DSPc"/>
    <property type="match status" value="1"/>
</dbReference>
<keyword evidence="3" id="KW-0378">Hydrolase</keyword>
<dbReference type="eggNOG" id="KOG1716">
    <property type="taxonomic scope" value="Eukaryota"/>
</dbReference>
<evidence type="ECO:0000313" key="8">
    <source>
        <dbReference type="EMBL" id="EMG48659.1"/>
    </source>
</evidence>
<dbReference type="SUPFAM" id="SSF52799">
    <property type="entry name" value="(Phosphotyrosine protein) phosphatases II"/>
    <property type="match status" value="1"/>
</dbReference>
<protein>
    <recommendedName>
        <fullName evidence="2">protein-tyrosine-phosphatase</fullName>
        <ecNumber evidence="2">3.1.3.48</ecNumber>
    </recommendedName>
</protein>
<dbReference type="AlphaFoldDB" id="M3K1S7"/>
<dbReference type="PANTHER" id="PTHR45848:SF4">
    <property type="entry name" value="DUAL SPECIFICITY PROTEIN PHOSPHATASE 12"/>
    <property type="match status" value="1"/>
</dbReference>
<evidence type="ECO:0000313" key="9">
    <source>
        <dbReference type="Proteomes" id="UP000011777"/>
    </source>
</evidence>
<dbReference type="OrthoDB" id="2017893at2759"/>
<dbReference type="Pfam" id="PF00782">
    <property type="entry name" value="DSPc"/>
    <property type="match status" value="1"/>
</dbReference>
<comment type="caution">
    <text evidence="8">The sequence shown here is derived from an EMBL/GenBank/DDBJ whole genome shotgun (WGS) entry which is preliminary data.</text>
</comment>
<dbReference type="STRING" id="1245528.M3K1S7"/>
<evidence type="ECO:0000256" key="5">
    <source>
        <dbReference type="PIRSR" id="PIRSR000941-50"/>
    </source>
</evidence>
<name>M3K1S7_CANMX</name>
<dbReference type="EC" id="3.1.3.48" evidence="2"/>
<reference evidence="8 9" key="1">
    <citation type="submission" date="2013-02" db="EMBL/GenBank/DDBJ databases">
        <title>Genome sequence of Candida maltosa Xu316, a potential industrial strain for xylitol and ethanol production.</title>
        <authorList>
            <person name="Yu J."/>
            <person name="Wang Q."/>
            <person name="Geng X."/>
            <person name="Bao W."/>
            <person name="He P."/>
            <person name="Cai J."/>
        </authorList>
    </citation>
    <scope>NUCLEOTIDE SEQUENCE [LARGE SCALE GENOMIC DNA]</scope>
    <source>
        <strain evidence="9">Xu316</strain>
    </source>
</reference>
<dbReference type="GO" id="GO:0005634">
    <property type="term" value="C:nucleus"/>
    <property type="evidence" value="ECO:0007669"/>
    <property type="project" value="TreeGrafter"/>
</dbReference>
<dbReference type="PANTHER" id="PTHR45848">
    <property type="entry name" value="DUAL SPECIFICITY PROTEIN PHOSPHATASE 12 FAMILY MEMBER"/>
    <property type="match status" value="1"/>
</dbReference>
<dbReference type="PROSITE" id="PS50054">
    <property type="entry name" value="TYR_PHOSPHATASE_DUAL"/>
    <property type="match status" value="1"/>
</dbReference>
<feature type="domain" description="Tyrosine-protein phosphatase" evidence="6">
    <location>
        <begin position="1"/>
        <end position="152"/>
    </location>
</feature>
<dbReference type="InterPro" id="IPR000340">
    <property type="entry name" value="Dual-sp_phosphatase_cat-dom"/>
</dbReference>
<dbReference type="InterPro" id="IPR016278">
    <property type="entry name" value="DUSP12"/>
</dbReference>
<evidence type="ECO:0000259" key="6">
    <source>
        <dbReference type="PROSITE" id="PS50054"/>
    </source>
</evidence>
<feature type="active site" description="Phosphocysteine intermediate" evidence="5">
    <location>
        <position position="96"/>
    </location>
</feature>
<dbReference type="EMBL" id="AOGT01001014">
    <property type="protein sequence ID" value="EMG48659.1"/>
    <property type="molecule type" value="Genomic_DNA"/>
</dbReference>
<evidence type="ECO:0000259" key="7">
    <source>
        <dbReference type="PROSITE" id="PS50056"/>
    </source>
</evidence>
<dbReference type="InterPro" id="IPR020422">
    <property type="entry name" value="TYR_PHOSPHATASE_DUAL_dom"/>
</dbReference>
<accession>M3K1S7</accession>
<dbReference type="HOGENOM" id="CLU_023312_0_1_1"/>
<feature type="domain" description="Tyrosine specific protein phosphatases" evidence="7">
    <location>
        <begin position="72"/>
        <end position="131"/>
    </location>
</feature>
<organism evidence="8 9">
    <name type="scientific">Candida maltosa (strain Xu316)</name>
    <name type="common">Yeast</name>
    <dbReference type="NCBI Taxonomy" id="1245528"/>
    <lineage>
        <taxon>Eukaryota</taxon>
        <taxon>Fungi</taxon>
        <taxon>Dikarya</taxon>
        <taxon>Ascomycota</taxon>
        <taxon>Saccharomycotina</taxon>
        <taxon>Pichiomycetes</taxon>
        <taxon>Debaryomycetaceae</taxon>
        <taxon>Candida/Lodderomyces clade</taxon>
        <taxon>Candida</taxon>
    </lineage>
</organism>
<dbReference type="PROSITE" id="PS50056">
    <property type="entry name" value="TYR_PHOSPHATASE_2"/>
    <property type="match status" value="1"/>
</dbReference>
<comment type="similarity">
    <text evidence="1">Belongs to the protein-tyrosine phosphatase family. Non-receptor class dual specificity subfamily.</text>
</comment>
<dbReference type="InterPro" id="IPR029021">
    <property type="entry name" value="Prot-tyrosine_phosphatase-like"/>
</dbReference>
<gene>
    <name evidence="8" type="ORF">G210_0733</name>
</gene>
<keyword evidence="4" id="KW-0904">Protein phosphatase</keyword>
<keyword evidence="9" id="KW-1185">Reference proteome</keyword>